<keyword evidence="1 5" id="KW-0597">Phosphoprotein</keyword>
<dbReference type="KEGG" id="lrz:BJI69_12840"/>
<feature type="domain" description="HTH luxR-type" evidence="6">
    <location>
        <begin position="142"/>
        <end position="207"/>
    </location>
</feature>
<dbReference type="Gene3D" id="3.40.50.2300">
    <property type="match status" value="1"/>
</dbReference>
<feature type="modified residue" description="4-aspartylphosphate" evidence="5">
    <location>
        <position position="60"/>
    </location>
</feature>
<dbReference type="CDD" id="cd06170">
    <property type="entry name" value="LuxR_C_like"/>
    <property type="match status" value="1"/>
</dbReference>
<dbReference type="SUPFAM" id="SSF46894">
    <property type="entry name" value="C-terminal effector domain of the bipartite response regulators"/>
    <property type="match status" value="1"/>
</dbReference>
<evidence type="ECO:0000259" key="7">
    <source>
        <dbReference type="PROSITE" id="PS50110"/>
    </source>
</evidence>
<evidence type="ECO:0000313" key="8">
    <source>
        <dbReference type="EMBL" id="APG04696.1"/>
    </source>
</evidence>
<dbReference type="InterPro" id="IPR058245">
    <property type="entry name" value="NreC/VraR/RcsB-like_REC"/>
</dbReference>
<evidence type="ECO:0000256" key="3">
    <source>
        <dbReference type="ARBA" id="ARBA00023125"/>
    </source>
</evidence>
<proteinExistence type="predicted"/>
<evidence type="ECO:0000256" key="2">
    <source>
        <dbReference type="ARBA" id="ARBA00023015"/>
    </source>
</evidence>
<dbReference type="PROSITE" id="PS50043">
    <property type="entry name" value="HTH_LUXR_2"/>
    <property type="match status" value="1"/>
</dbReference>
<evidence type="ECO:0000256" key="1">
    <source>
        <dbReference type="ARBA" id="ARBA00022553"/>
    </source>
</evidence>
<dbReference type="STRING" id="1440763.BJI69_12840"/>
<dbReference type="EMBL" id="CP017480">
    <property type="protein sequence ID" value="APG04696.1"/>
    <property type="molecule type" value="Genomic_DNA"/>
</dbReference>
<reference evidence="9" key="1">
    <citation type="submission" date="2016-09" db="EMBL/GenBank/DDBJ databases">
        <authorList>
            <person name="Lysoe E."/>
        </authorList>
    </citation>
    <scope>NUCLEOTIDE SEQUENCE [LARGE SCALE GENOMIC DNA]</scope>
    <source>
        <strain evidence="9">LJ96T</strain>
    </source>
</reference>
<dbReference type="InterPro" id="IPR001789">
    <property type="entry name" value="Sig_transdc_resp-reg_receiver"/>
</dbReference>
<name>A0A1L3EUF9_9GAMM</name>
<evidence type="ECO:0000256" key="5">
    <source>
        <dbReference type="PROSITE-ProRule" id="PRU00169"/>
    </source>
</evidence>
<dbReference type="InterPro" id="IPR011006">
    <property type="entry name" value="CheY-like_superfamily"/>
</dbReference>
<dbReference type="CDD" id="cd17535">
    <property type="entry name" value="REC_NarL-like"/>
    <property type="match status" value="1"/>
</dbReference>
<evidence type="ECO:0000259" key="6">
    <source>
        <dbReference type="PROSITE" id="PS50043"/>
    </source>
</evidence>
<gene>
    <name evidence="8" type="ORF">BJI69_12840</name>
</gene>
<dbReference type="AlphaFoldDB" id="A0A1L3EUF9"/>
<dbReference type="SMART" id="SM00448">
    <property type="entry name" value="REC"/>
    <property type="match status" value="1"/>
</dbReference>
<protein>
    <recommendedName>
        <fullName evidence="10">DNA-binding response regulator</fullName>
    </recommendedName>
</protein>
<dbReference type="Proteomes" id="UP000182987">
    <property type="component" value="Chromosome"/>
</dbReference>
<keyword evidence="9" id="KW-1185">Reference proteome</keyword>
<dbReference type="Pfam" id="PF00196">
    <property type="entry name" value="GerE"/>
    <property type="match status" value="1"/>
</dbReference>
<feature type="domain" description="Response regulatory" evidence="7">
    <location>
        <begin position="13"/>
        <end position="125"/>
    </location>
</feature>
<evidence type="ECO:0000313" key="9">
    <source>
        <dbReference type="Proteomes" id="UP000182987"/>
    </source>
</evidence>
<dbReference type="OrthoDB" id="9796655at2"/>
<accession>A0A1L3EUF9</accession>
<evidence type="ECO:0000256" key="4">
    <source>
        <dbReference type="ARBA" id="ARBA00023163"/>
    </source>
</evidence>
<dbReference type="Pfam" id="PF00072">
    <property type="entry name" value="Response_reg"/>
    <property type="match status" value="1"/>
</dbReference>
<dbReference type="SMART" id="SM00421">
    <property type="entry name" value="HTH_LUXR"/>
    <property type="match status" value="1"/>
</dbReference>
<dbReference type="InterPro" id="IPR016032">
    <property type="entry name" value="Sig_transdc_resp-reg_C-effctor"/>
</dbReference>
<keyword evidence="3" id="KW-0238">DNA-binding</keyword>
<evidence type="ECO:0008006" key="10">
    <source>
        <dbReference type="Google" id="ProtNLM"/>
    </source>
</evidence>
<dbReference type="PANTHER" id="PTHR43214:SF41">
    <property type="entry name" value="NITRATE_NITRITE RESPONSE REGULATOR PROTEIN NARP"/>
    <property type="match status" value="1"/>
</dbReference>
<keyword evidence="2" id="KW-0805">Transcription regulation</keyword>
<dbReference type="InterPro" id="IPR000792">
    <property type="entry name" value="Tscrpt_reg_LuxR_C"/>
</dbReference>
<dbReference type="GO" id="GO:0006355">
    <property type="term" value="P:regulation of DNA-templated transcription"/>
    <property type="evidence" value="ECO:0007669"/>
    <property type="project" value="InterPro"/>
</dbReference>
<sequence length="225" mass="24577">MHELREGPALAVDVVVADHHRVVAEGVSALLAPHVRSVVLVYSASALLECVKPGMVIVGDIDLPDMPGLEPVRRIAERRDGSRFIILSGHDEPLIVQDAMQSGAWAYVLKQSPRNELLDAVRDVLDGHRYVSPGLMAALVNAPPSVHRLTRRQREVLERMANGLRASDIAIELGISVRTVESHRQSLLDLFHVHSGVALVREAIRMGLIRDPGGPYTAARDESTP</sequence>
<dbReference type="GO" id="GO:0000160">
    <property type="term" value="P:phosphorelay signal transduction system"/>
    <property type="evidence" value="ECO:0007669"/>
    <property type="project" value="InterPro"/>
</dbReference>
<dbReference type="SUPFAM" id="SSF52172">
    <property type="entry name" value="CheY-like"/>
    <property type="match status" value="1"/>
</dbReference>
<dbReference type="GO" id="GO:0003677">
    <property type="term" value="F:DNA binding"/>
    <property type="evidence" value="ECO:0007669"/>
    <property type="project" value="UniProtKB-KW"/>
</dbReference>
<keyword evidence="4" id="KW-0804">Transcription</keyword>
<dbReference type="PRINTS" id="PR00038">
    <property type="entry name" value="HTHLUXR"/>
</dbReference>
<dbReference type="PANTHER" id="PTHR43214">
    <property type="entry name" value="TWO-COMPONENT RESPONSE REGULATOR"/>
    <property type="match status" value="1"/>
</dbReference>
<dbReference type="RefSeq" id="WP_046966373.1">
    <property type="nucleotide sequence ID" value="NZ_CP017480.1"/>
</dbReference>
<organism evidence="8 9">
    <name type="scientific">Luteibacter rhizovicinus DSM 16549</name>
    <dbReference type="NCBI Taxonomy" id="1440763"/>
    <lineage>
        <taxon>Bacteria</taxon>
        <taxon>Pseudomonadati</taxon>
        <taxon>Pseudomonadota</taxon>
        <taxon>Gammaproteobacteria</taxon>
        <taxon>Lysobacterales</taxon>
        <taxon>Rhodanobacteraceae</taxon>
        <taxon>Luteibacter</taxon>
    </lineage>
</organism>
<dbReference type="InterPro" id="IPR039420">
    <property type="entry name" value="WalR-like"/>
</dbReference>
<dbReference type="PROSITE" id="PS50110">
    <property type="entry name" value="RESPONSE_REGULATORY"/>
    <property type="match status" value="1"/>
</dbReference>